<keyword evidence="1" id="KW-0472">Membrane</keyword>
<keyword evidence="1" id="KW-0812">Transmembrane</keyword>
<dbReference type="Gene3D" id="2.60.120.260">
    <property type="entry name" value="Galactose-binding domain-like"/>
    <property type="match status" value="1"/>
</dbReference>
<evidence type="ECO:0000256" key="1">
    <source>
        <dbReference type="SAM" id="Phobius"/>
    </source>
</evidence>
<feature type="transmembrane region" description="Helical" evidence="1">
    <location>
        <begin position="6"/>
        <end position="28"/>
    </location>
</feature>
<sequence length="108" mass="11507">MHSSLTMGSIIGIVNVVHILALISSTLISIHAESNAHNTDNETKEEQTRSALCDALGVSGLGMESGAIPDTAITASSAYNELSTGSKLARETPRKRLTELSLSLWHYI</sequence>
<dbReference type="EMBL" id="OC915234">
    <property type="protein sequence ID" value="CAD7639401.1"/>
    <property type="molecule type" value="Genomic_DNA"/>
</dbReference>
<name>A0A7R9LEM2_9ACAR</name>
<keyword evidence="3" id="KW-1185">Reference proteome</keyword>
<gene>
    <name evidence="2" type="ORF">ONB1V03_LOCUS1962</name>
</gene>
<dbReference type="Proteomes" id="UP000728032">
    <property type="component" value="Unassembled WGS sequence"/>
</dbReference>
<reference evidence="2" key="1">
    <citation type="submission" date="2020-11" db="EMBL/GenBank/DDBJ databases">
        <authorList>
            <person name="Tran Van P."/>
        </authorList>
    </citation>
    <scope>NUCLEOTIDE SEQUENCE</scope>
</reference>
<dbReference type="EMBL" id="CAJPVJ010000409">
    <property type="protein sequence ID" value="CAG2162367.1"/>
    <property type="molecule type" value="Genomic_DNA"/>
</dbReference>
<protein>
    <submittedName>
        <fullName evidence="2">Uncharacterized protein</fullName>
    </submittedName>
</protein>
<evidence type="ECO:0000313" key="2">
    <source>
        <dbReference type="EMBL" id="CAD7639401.1"/>
    </source>
</evidence>
<organism evidence="2">
    <name type="scientific">Oppiella nova</name>
    <dbReference type="NCBI Taxonomy" id="334625"/>
    <lineage>
        <taxon>Eukaryota</taxon>
        <taxon>Metazoa</taxon>
        <taxon>Ecdysozoa</taxon>
        <taxon>Arthropoda</taxon>
        <taxon>Chelicerata</taxon>
        <taxon>Arachnida</taxon>
        <taxon>Acari</taxon>
        <taxon>Acariformes</taxon>
        <taxon>Sarcoptiformes</taxon>
        <taxon>Oribatida</taxon>
        <taxon>Brachypylina</taxon>
        <taxon>Oppioidea</taxon>
        <taxon>Oppiidae</taxon>
        <taxon>Oppiella</taxon>
    </lineage>
</organism>
<keyword evidence="1" id="KW-1133">Transmembrane helix</keyword>
<evidence type="ECO:0000313" key="3">
    <source>
        <dbReference type="Proteomes" id="UP000728032"/>
    </source>
</evidence>
<dbReference type="OrthoDB" id="6071166at2759"/>
<accession>A0A7R9LEM2</accession>
<dbReference type="AlphaFoldDB" id="A0A7R9LEM2"/>
<proteinExistence type="predicted"/>